<protein>
    <recommendedName>
        <fullName evidence="1">DUF7587 domain-containing protein</fullName>
    </recommendedName>
</protein>
<dbReference type="InterPro" id="IPR056009">
    <property type="entry name" value="DUF7587"/>
</dbReference>
<feature type="domain" description="DUF7587" evidence="1">
    <location>
        <begin position="43"/>
        <end position="165"/>
    </location>
</feature>
<proteinExistence type="predicted"/>
<gene>
    <name evidence="2" type="ORF">OOU_Y34scaffold00176g2</name>
</gene>
<evidence type="ECO:0000313" key="2">
    <source>
        <dbReference type="EMBL" id="ELQ43027.1"/>
    </source>
</evidence>
<dbReference type="Proteomes" id="UP000011086">
    <property type="component" value="Unassembled WGS sequence"/>
</dbReference>
<evidence type="ECO:0000259" key="1">
    <source>
        <dbReference type="Pfam" id="PF24494"/>
    </source>
</evidence>
<dbReference type="AlphaFoldDB" id="A0AA97PQC5"/>
<organism evidence="2">
    <name type="scientific">Pyricularia oryzae (strain Y34)</name>
    <name type="common">Rice blast fungus</name>
    <name type="synonym">Magnaporthe oryzae</name>
    <dbReference type="NCBI Taxonomy" id="1143189"/>
    <lineage>
        <taxon>Eukaryota</taxon>
        <taxon>Fungi</taxon>
        <taxon>Dikarya</taxon>
        <taxon>Ascomycota</taxon>
        <taxon>Pezizomycotina</taxon>
        <taxon>Sordariomycetes</taxon>
        <taxon>Sordariomycetidae</taxon>
        <taxon>Magnaporthales</taxon>
        <taxon>Pyriculariaceae</taxon>
        <taxon>Pyricularia</taxon>
    </lineage>
</organism>
<dbReference type="Pfam" id="PF24494">
    <property type="entry name" value="DUF7587"/>
    <property type="match status" value="1"/>
</dbReference>
<reference evidence="2" key="1">
    <citation type="journal article" date="2012" name="PLoS Genet.">
        <title>Comparative analysis of the genomes of two field isolates of the rice blast fungus Magnaporthe oryzae.</title>
        <authorList>
            <person name="Xue M."/>
            <person name="Yang J."/>
            <person name="Li Z."/>
            <person name="Hu S."/>
            <person name="Yao N."/>
            <person name="Dean R.A."/>
            <person name="Zhao W."/>
            <person name="Shen M."/>
            <person name="Zhang H."/>
            <person name="Li C."/>
            <person name="Liu L."/>
            <person name="Cao L."/>
            <person name="Xu X."/>
            <person name="Xing Y."/>
            <person name="Hsiang T."/>
            <person name="Zhang Z."/>
            <person name="Xu J.R."/>
            <person name="Peng Y.L."/>
        </authorList>
    </citation>
    <scope>NUCLEOTIDE SEQUENCE</scope>
    <source>
        <strain evidence="2">Y34</strain>
    </source>
</reference>
<sequence>MAFDEISGSFAALNIQDNTETQRQLPFFWGPFHANREQVAPDVPAFLFRVCYPGFSGMLSGNWILSQDAAQLDTKLGNQTNMNFRPAAKVADALNRHLWWLPKSLGHSNFVSWTNLFLFALKLVILLQHYRNLSLKQVHIVIINTTKFSELVFVRDAYLINRYTKSLKEDAISYKDGYQKSLKTLWGMRQMGYYFGEFLSQGALCIEGKSSVVCAAELARRGIFELHPELLEDPTQWPKWVTRKRQQWNREYAKFHSSQGKQLSDLLAPVSRDFQLPMAVNLLSLQARDPADLELLIFLAQFTEHIDLTTLKHNGDLIWKRRRSLSYESPYDSLDQTMPELQQSLTLVKNVAFLLDAKKDFLFLVSRLENIVKAISKVYATTKQGMEKLILSKSYLRLANSVVINIERFTRKLLLAVDGQLYTIFFLMTNGSALERLERLKQDLKLSRIQLSKYIRWESSAPT</sequence>
<accession>A0AA97PQC5</accession>
<name>A0AA97PQC5_PYRO3</name>
<dbReference type="EMBL" id="JH793718">
    <property type="protein sequence ID" value="ELQ43027.1"/>
    <property type="molecule type" value="Genomic_DNA"/>
</dbReference>